<dbReference type="RefSeq" id="WP_073045546.1">
    <property type="nucleotide sequence ID" value="NZ_FQZL01000004.1"/>
</dbReference>
<sequence>MRIRIPRKVHPIHSVDAGEFVGVYMEGVKSDKEAKRLAKGYLENYSKSFNGKELKYIDPNNYKMTTKYLYLKADRSGRRDKLYFCKYYYPGNKMVTVVLFD</sequence>
<proteinExistence type="predicted"/>
<dbReference type="STRING" id="1121476.SAMN02745751_00127"/>
<evidence type="ECO:0000313" key="1">
    <source>
        <dbReference type="EMBL" id="SHI36063.1"/>
    </source>
</evidence>
<dbReference type="Proteomes" id="UP000184052">
    <property type="component" value="Unassembled WGS sequence"/>
</dbReference>
<protein>
    <submittedName>
        <fullName evidence="1">Uncharacterized protein</fullName>
    </submittedName>
</protein>
<dbReference type="EMBL" id="FQZL01000004">
    <property type="protein sequence ID" value="SHI36063.1"/>
    <property type="molecule type" value="Genomic_DNA"/>
</dbReference>
<keyword evidence="2" id="KW-1185">Reference proteome</keyword>
<gene>
    <name evidence="1" type="ORF">SAMN02745751_00127</name>
</gene>
<dbReference type="AlphaFoldDB" id="A0A1M6AIL7"/>
<reference evidence="1 2" key="1">
    <citation type="submission" date="2016-11" db="EMBL/GenBank/DDBJ databases">
        <authorList>
            <person name="Jaros S."/>
            <person name="Januszkiewicz K."/>
            <person name="Wedrychowicz H."/>
        </authorList>
    </citation>
    <scope>NUCLEOTIDE SEQUENCE [LARGE SCALE GENOMIC DNA]</scope>
    <source>
        <strain evidence="1 2">DSM 17477</strain>
    </source>
</reference>
<accession>A0A1M6AIL7</accession>
<organism evidence="1 2">
    <name type="scientific">Dethiosulfatibacter aminovorans DSM 17477</name>
    <dbReference type="NCBI Taxonomy" id="1121476"/>
    <lineage>
        <taxon>Bacteria</taxon>
        <taxon>Bacillati</taxon>
        <taxon>Bacillota</taxon>
        <taxon>Tissierellia</taxon>
        <taxon>Dethiosulfatibacter</taxon>
    </lineage>
</organism>
<evidence type="ECO:0000313" key="2">
    <source>
        <dbReference type="Proteomes" id="UP000184052"/>
    </source>
</evidence>
<name>A0A1M6AIL7_9FIRM</name>